<evidence type="ECO:0000313" key="9">
    <source>
        <dbReference type="EMBL" id="TDP62041.1"/>
    </source>
</evidence>
<reference evidence="9 10" key="1">
    <citation type="submission" date="2019-03" db="EMBL/GenBank/DDBJ databases">
        <title>Genomic Encyclopedia of Type Strains, Phase IV (KMG-IV): sequencing the most valuable type-strain genomes for metagenomic binning, comparative biology and taxonomic classification.</title>
        <authorList>
            <person name="Goeker M."/>
        </authorList>
    </citation>
    <scope>NUCLEOTIDE SEQUENCE [LARGE SCALE GENOMIC DNA]</scope>
    <source>
        <strain evidence="9 10">DSM 16998</strain>
    </source>
</reference>
<dbReference type="Pfam" id="PF13746">
    <property type="entry name" value="Fer4_18"/>
    <property type="match status" value="1"/>
</dbReference>
<dbReference type="Gene3D" id="1.10.1060.10">
    <property type="entry name" value="Alpha-helical ferredoxin"/>
    <property type="match status" value="1"/>
</dbReference>
<dbReference type="NCBIfam" id="TIGR02745">
    <property type="entry name" value="ccoG_rdxA_fixG"/>
    <property type="match status" value="1"/>
</dbReference>
<keyword evidence="7" id="KW-1133">Transmembrane helix</keyword>
<dbReference type="InterPro" id="IPR014116">
    <property type="entry name" value="Cyt_c_oxidase_cbb3_FixG"/>
</dbReference>
<feature type="transmembrane region" description="Helical" evidence="7">
    <location>
        <begin position="374"/>
        <end position="394"/>
    </location>
</feature>
<dbReference type="InterPro" id="IPR017896">
    <property type="entry name" value="4Fe4S_Fe-S-bd"/>
</dbReference>
<keyword evidence="3" id="KW-0479">Metal-binding</keyword>
<keyword evidence="6" id="KW-0411">Iron-sulfur</keyword>
<dbReference type="InterPro" id="IPR017900">
    <property type="entry name" value="4Fe4S_Fe_S_CS"/>
</dbReference>
<feature type="transmembrane region" description="Helical" evidence="7">
    <location>
        <begin position="230"/>
        <end position="247"/>
    </location>
</feature>
<dbReference type="InterPro" id="IPR032879">
    <property type="entry name" value="FixG_C"/>
</dbReference>
<dbReference type="Pfam" id="PF11614">
    <property type="entry name" value="FixG_C"/>
    <property type="match status" value="1"/>
</dbReference>
<feature type="domain" description="4Fe-4S ferredoxin-type" evidence="8">
    <location>
        <begin position="291"/>
        <end position="319"/>
    </location>
</feature>
<keyword evidence="4" id="KW-0249">Electron transport</keyword>
<dbReference type="GO" id="GO:0051539">
    <property type="term" value="F:4 iron, 4 sulfur cluster binding"/>
    <property type="evidence" value="ECO:0007669"/>
    <property type="project" value="UniProtKB-KW"/>
</dbReference>
<organism evidence="9 10">
    <name type="scientific">Roseateles toxinivorans</name>
    <dbReference type="NCBI Taxonomy" id="270368"/>
    <lineage>
        <taxon>Bacteria</taxon>
        <taxon>Pseudomonadati</taxon>
        <taxon>Pseudomonadota</taxon>
        <taxon>Betaproteobacteria</taxon>
        <taxon>Burkholderiales</taxon>
        <taxon>Sphaerotilaceae</taxon>
        <taxon>Roseateles</taxon>
    </lineage>
</organism>
<keyword evidence="1" id="KW-0813">Transport</keyword>
<keyword evidence="7" id="KW-0472">Membrane</keyword>
<evidence type="ECO:0000256" key="1">
    <source>
        <dbReference type="ARBA" id="ARBA00022448"/>
    </source>
</evidence>
<dbReference type="Gene3D" id="2.60.40.10">
    <property type="entry name" value="Immunoglobulins"/>
    <property type="match status" value="1"/>
</dbReference>
<accession>A0A4R6QJV6</accession>
<feature type="transmembrane region" description="Helical" evidence="7">
    <location>
        <begin position="193"/>
        <end position="210"/>
    </location>
</feature>
<feature type="transmembrane region" description="Helical" evidence="7">
    <location>
        <begin position="119"/>
        <end position="140"/>
    </location>
</feature>
<dbReference type="InterPro" id="IPR013783">
    <property type="entry name" value="Ig-like_fold"/>
</dbReference>
<keyword evidence="5" id="KW-0408">Iron</keyword>
<dbReference type="SUPFAM" id="SSF54862">
    <property type="entry name" value="4Fe-4S ferredoxins"/>
    <property type="match status" value="1"/>
</dbReference>
<dbReference type="EMBL" id="SNXS01000009">
    <property type="protein sequence ID" value="TDP62041.1"/>
    <property type="molecule type" value="Genomic_DNA"/>
</dbReference>
<dbReference type="AlphaFoldDB" id="A0A4R6QJV6"/>
<keyword evidence="7" id="KW-0812">Transmembrane</keyword>
<dbReference type="Proteomes" id="UP000295361">
    <property type="component" value="Unassembled WGS sequence"/>
</dbReference>
<name>A0A4R6QJV6_9BURK</name>
<evidence type="ECO:0000256" key="4">
    <source>
        <dbReference type="ARBA" id="ARBA00022982"/>
    </source>
</evidence>
<evidence type="ECO:0000256" key="6">
    <source>
        <dbReference type="ARBA" id="ARBA00023014"/>
    </source>
</evidence>
<keyword evidence="10" id="KW-1185">Reference proteome</keyword>
<feature type="transmembrane region" description="Helical" evidence="7">
    <location>
        <begin position="71"/>
        <end position="90"/>
    </location>
</feature>
<dbReference type="Pfam" id="PF12801">
    <property type="entry name" value="Fer4_5"/>
    <property type="match status" value="1"/>
</dbReference>
<evidence type="ECO:0000256" key="7">
    <source>
        <dbReference type="SAM" id="Phobius"/>
    </source>
</evidence>
<dbReference type="InParanoid" id="A0A4R6QJV6"/>
<comment type="caution">
    <text evidence="9">The sequence shown here is derived from an EMBL/GenBank/DDBJ whole genome shotgun (WGS) entry which is preliminary data.</text>
</comment>
<protein>
    <submittedName>
        <fullName evidence="9">Cytochrome c oxidase accessory protein FixG</fullName>
    </submittedName>
</protein>
<dbReference type="PROSITE" id="PS00198">
    <property type="entry name" value="4FE4S_FER_1"/>
    <property type="match status" value="1"/>
</dbReference>
<evidence type="ECO:0000256" key="5">
    <source>
        <dbReference type="ARBA" id="ARBA00023004"/>
    </source>
</evidence>
<dbReference type="InterPro" id="IPR051684">
    <property type="entry name" value="Electron_Trans/Redox"/>
</dbReference>
<dbReference type="InterPro" id="IPR009051">
    <property type="entry name" value="Helical_ferredxn"/>
</dbReference>
<proteinExistence type="predicted"/>
<dbReference type="PROSITE" id="PS51379">
    <property type="entry name" value="4FE4S_FER_2"/>
    <property type="match status" value="1"/>
</dbReference>
<dbReference type="PANTHER" id="PTHR30176">
    <property type="entry name" value="FERREDOXIN-TYPE PROTEIN NAPH"/>
    <property type="match status" value="1"/>
</dbReference>
<evidence type="ECO:0000313" key="10">
    <source>
        <dbReference type="Proteomes" id="UP000295361"/>
    </source>
</evidence>
<sequence>MYCFSGHQSLRCINRRCFLPPYVNKKPLTRPIIPIRSTPASAEPDDGVRFVSMYQAQPDIYPRAVKGWFAAWRWTFVWLTQLLFYGLPWLQWDGRQALLFDLEAQRFYLLGLVFYPQDLIFLAALLVLSALALFFFTAVAGRLWCGYTCPQTVYTEIFMWVERKFEGDRIARMRLDQAPWSAEKVARKGATQLAWVAIGLYTGFSFVGYFTPIRELSQVVLTLTVTPWSGFWILFYGAATYGNAGYLREQMCKYMCPYARFQSALIDKDSLIITYDSARGDPRGSRSRKVSAATQGLGDCIDCTLCVQVCPTGIDIRDGLQNECIGCAACIDVCDDVMDKMNYPKGLIRYSTENGVVNGWSKLQMFKRALRPRVLIYGGLLSAASVAFAASVALRSPFQVDVVKDRGALARVVEDGAIENVYRLQIMNRTELSQTYRIKARGIAGLEAPSTELSVPPAGIGSVVVNLRLPFSSAQGLLGQSSPVQFEVSLLDTTRTAPAVQREKSTFFVPR</sequence>
<dbReference type="PANTHER" id="PTHR30176:SF3">
    <property type="entry name" value="FERREDOXIN-TYPE PROTEIN NAPH"/>
    <property type="match status" value="1"/>
</dbReference>
<dbReference type="GO" id="GO:0005886">
    <property type="term" value="C:plasma membrane"/>
    <property type="evidence" value="ECO:0007669"/>
    <property type="project" value="TreeGrafter"/>
</dbReference>
<dbReference type="GO" id="GO:0046872">
    <property type="term" value="F:metal ion binding"/>
    <property type="evidence" value="ECO:0007669"/>
    <property type="project" value="UniProtKB-KW"/>
</dbReference>
<evidence type="ECO:0000259" key="8">
    <source>
        <dbReference type="PROSITE" id="PS51379"/>
    </source>
</evidence>
<evidence type="ECO:0000256" key="2">
    <source>
        <dbReference type="ARBA" id="ARBA00022485"/>
    </source>
</evidence>
<evidence type="ECO:0000256" key="3">
    <source>
        <dbReference type="ARBA" id="ARBA00022723"/>
    </source>
</evidence>
<keyword evidence="2" id="KW-0004">4Fe-4S</keyword>
<gene>
    <name evidence="9" type="ORF">DES47_10921</name>
</gene>